<keyword evidence="1" id="KW-0732">Signal</keyword>
<dbReference type="AlphaFoldDB" id="A0A0C9VNK7"/>
<keyword evidence="3" id="KW-1185">Reference proteome</keyword>
<reference evidence="2 3" key="1">
    <citation type="submission" date="2014-06" db="EMBL/GenBank/DDBJ databases">
        <title>Evolutionary Origins and Diversification of the Mycorrhizal Mutualists.</title>
        <authorList>
            <consortium name="DOE Joint Genome Institute"/>
            <consortium name="Mycorrhizal Genomics Consortium"/>
            <person name="Kohler A."/>
            <person name="Kuo A."/>
            <person name="Nagy L.G."/>
            <person name="Floudas D."/>
            <person name="Copeland A."/>
            <person name="Barry K.W."/>
            <person name="Cichocki N."/>
            <person name="Veneault-Fourrey C."/>
            <person name="LaButti K."/>
            <person name="Lindquist E.A."/>
            <person name="Lipzen A."/>
            <person name="Lundell T."/>
            <person name="Morin E."/>
            <person name="Murat C."/>
            <person name="Riley R."/>
            <person name="Ohm R."/>
            <person name="Sun H."/>
            <person name="Tunlid A."/>
            <person name="Henrissat B."/>
            <person name="Grigoriev I.V."/>
            <person name="Hibbett D.S."/>
            <person name="Martin F."/>
        </authorList>
    </citation>
    <scope>NUCLEOTIDE SEQUENCE [LARGE SCALE GENOMIC DNA]</scope>
    <source>
        <strain evidence="2 3">SS14</strain>
    </source>
</reference>
<name>A0A0C9VNK7_SPHS4</name>
<protein>
    <submittedName>
        <fullName evidence="2">Uncharacterized protein</fullName>
    </submittedName>
</protein>
<organism evidence="2 3">
    <name type="scientific">Sphaerobolus stellatus (strain SS14)</name>
    <dbReference type="NCBI Taxonomy" id="990650"/>
    <lineage>
        <taxon>Eukaryota</taxon>
        <taxon>Fungi</taxon>
        <taxon>Dikarya</taxon>
        <taxon>Basidiomycota</taxon>
        <taxon>Agaricomycotina</taxon>
        <taxon>Agaricomycetes</taxon>
        <taxon>Phallomycetidae</taxon>
        <taxon>Geastrales</taxon>
        <taxon>Sphaerobolaceae</taxon>
        <taxon>Sphaerobolus</taxon>
    </lineage>
</organism>
<evidence type="ECO:0000313" key="3">
    <source>
        <dbReference type="Proteomes" id="UP000054279"/>
    </source>
</evidence>
<sequence>MSQAVLIMICIHAVSQDILSTSAPTLNTWLSAISLVVQKSLIKDKIHIIRAQVEVIISEIMIRDIVHKPNIAYMWQFSEEEAEIFAEKLMKCVEDNLLVS</sequence>
<feature type="signal peptide" evidence="1">
    <location>
        <begin position="1"/>
        <end position="16"/>
    </location>
</feature>
<dbReference type="EMBL" id="KN837153">
    <property type="protein sequence ID" value="KIJ39331.1"/>
    <property type="molecule type" value="Genomic_DNA"/>
</dbReference>
<accession>A0A0C9VNK7</accession>
<proteinExistence type="predicted"/>
<gene>
    <name evidence="2" type="ORF">M422DRAFT_32785</name>
</gene>
<evidence type="ECO:0000256" key="1">
    <source>
        <dbReference type="SAM" id="SignalP"/>
    </source>
</evidence>
<dbReference type="HOGENOM" id="CLU_2277711_0_0_1"/>
<dbReference type="Proteomes" id="UP000054279">
    <property type="component" value="Unassembled WGS sequence"/>
</dbReference>
<evidence type="ECO:0000313" key="2">
    <source>
        <dbReference type="EMBL" id="KIJ39331.1"/>
    </source>
</evidence>
<feature type="chain" id="PRO_5002205528" evidence="1">
    <location>
        <begin position="17"/>
        <end position="100"/>
    </location>
</feature>